<dbReference type="GO" id="GO:0044781">
    <property type="term" value="P:bacterial-type flagellum organization"/>
    <property type="evidence" value="ECO:0007669"/>
    <property type="project" value="UniProtKB-KW"/>
</dbReference>
<reference evidence="4" key="1">
    <citation type="submission" date="2022-03" db="EMBL/GenBank/DDBJ databases">
        <title>Complete genome sequence of Caldinitratiruptor microaerophilus.</title>
        <authorList>
            <person name="Mukaiyama R."/>
            <person name="Nishiyama T."/>
            <person name="Ueda K."/>
        </authorList>
    </citation>
    <scope>NUCLEOTIDE SEQUENCE</scope>
    <source>
        <strain evidence="4">JCM 16183</strain>
    </source>
</reference>
<evidence type="ECO:0000313" key="5">
    <source>
        <dbReference type="Proteomes" id="UP001163687"/>
    </source>
</evidence>
<evidence type="ECO:0000256" key="3">
    <source>
        <dbReference type="SAM" id="MobiDB-lite"/>
    </source>
</evidence>
<feature type="compositionally biased region" description="Gly residues" evidence="3">
    <location>
        <begin position="8"/>
        <end position="21"/>
    </location>
</feature>
<organism evidence="4 5">
    <name type="scientific">Caldinitratiruptor microaerophilus</name>
    <dbReference type="NCBI Taxonomy" id="671077"/>
    <lineage>
        <taxon>Bacteria</taxon>
        <taxon>Bacillati</taxon>
        <taxon>Bacillota</taxon>
        <taxon>Clostridia</taxon>
        <taxon>Eubacteriales</taxon>
        <taxon>Symbiobacteriaceae</taxon>
        <taxon>Caldinitratiruptor</taxon>
    </lineage>
</organism>
<gene>
    <name evidence="4" type="ORF">caldi_04460</name>
</gene>
<keyword evidence="2" id="KW-1005">Bacterial flagellum biogenesis</keyword>
<feature type="region of interest" description="Disordered" evidence="3">
    <location>
        <begin position="1"/>
        <end position="21"/>
    </location>
</feature>
<dbReference type="InterPro" id="IPR005648">
    <property type="entry name" value="FlgD"/>
</dbReference>
<accession>A0AA35G5G3</accession>
<dbReference type="Pfam" id="PF03963">
    <property type="entry name" value="FlgD"/>
    <property type="match status" value="1"/>
</dbReference>
<feature type="region of interest" description="Disordered" evidence="3">
    <location>
        <begin position="95"/>
        <end position="116"/>
    </location>
</feature>
<proteinExistence type="inferred from homology"/>
<sequence length="135" mass="14174">MNVTALGTGAGPGQRSGAVAGGSRLGKQEFLTLLITELRYQNPMEPMDTSEYMAQLAQFGTMEEIQNLGRLAARSYSASLLGRRVTAADSGGDTVTGTVVGVREAPDGSTRVRVQDGSREVEVDLGSIREITAAP</sequence>
<dbReference type="RefSeq" id="WP_264843489.1">
    <property type="nucleotide sequence ID" value="NZ_AP025628.1"/>
</dbReference>
<evidence type="ECO:0008006" key="6">
    <source>
        <dbReference type="Google" id="ProtNLM"/>
    </source>
</evidence>
<dbReference type="EMBL" id="AP025628">
    <property type="protein sequence ID" value="BDG59356.1"/>
    <property type="molecule type" value="Genomic_DNA"/>
</dbReference>
<dbReference type="Proteomes" id="UP001163687">
    <property type="component" value="Chromosome"/>
</dbReference>
<protein>
    <recommendedName>
        <fullName evidence="6">Flagellar basal-body rod modification protein FlgD</fullName>
    </recommendedName>
</protein>
<dbReference type="AlphaFoldDB" id="A0AA35G5G3"/>
<evidence type="ECO:0000313" key="4">
    <source>
        <dbReference type="EMBL" id="BDG59356.1"/>
    </source>
</evidence>
<name>A0AA35G5G3_9FIRM</name>
<evidence type="ECO:0000256" key="2">
    <source>
        <dbReference type="ARBA" id="ARBA00022795"/>
    </source>
</evidence>
<dbReference type="KEGG" id="cmic:caldi_04460"/>
<evidence type="ECO:0000256" key="1">
    <source>
        <dbReference type="ARBA" id="ARBA00010577"/>
    </source>
</evidence>
<keyword evidence="5" id="KW-1185">Reference proteome</keyword>
<comment type="similarity">
    <text evidence="1">Belongs to the FlgD family.</text>
</comment>